<evidence type="ECO:0000313" key="1">
    <source>
        <dbReference type="EMBL" id="PHH76630.1"/>
    </source>
</evidence>
<gene>
    <name evidence="1" type="ORF">CDD82_3903</name>
</gene>
<dbReference type="SUPFAM" id="SSF49777">
    <property type="entry name" value="PEBP-like"/>
    <property type="match status" value="1"/>
</dbReference>
<dbReference type="Gene3D" id="3.90.280.10">
    <property type="entry name" value="PEBP-like"/>
    <property type="match status" value="1"/>
</dbReference>
<dbReference type="OrthoDB" id="2153661at2759"/>
<dbReference type="InterPro" id="IPR008914">
    <property type="entry name" value="PEBP"/>
</dbReference>
<dbReference type="InterPro" id="IPR036610">
    <property type="entry name" value="PEBP-like_sf"/>
</dbReference>
<sequence length="452" mass="52058">MPFPMPRFRSVIPAARHLHPAPRFISSSSAWLSSAPASAISTPPPPPPPINPLDLDPNTVLPMHEAPLMRAGKFPVGSRRRRVAMRITAGIPFEQLPYQTFQEARKYLAADKLDKLARAKKQLLLIQRLEARDAKDVPGGERKKQLRLKDMRNEVARLKMLADVNDPLILKRFQDGLGDMSKPIYRYYAQKKWRQYDARLIQQRIDQFHIVPDILPKLDVSADVQMFYERAKIQPGAFINSAISVVPPRLKVQVFDAGQRYITVAVIDPDVPDVAHDCFRKRCHYLAVNIPLSPSTPSLPLAKYKSSKQLVVPWRPPHAQKGSPYHRLCIVLFEQVGLVSDLVSLRNRFKPPASRFSLRRLCDCIPMKAFGFNMFRTQWDDNMADVMRRLNIPGYDVELKPTHIASMKPPVKQRGWEAKRQGPKYRFLWKYTKRLRVDVSSSRRRAIRNNRR</sequence>
<dbReference type="AlphaFoldDB" id="A0A2C5ZA25"/>
<proteinExistence type="predicted"/>
<organism evidence="1 2">
    <name type="scientific">Ophiocordyceps australis</name>
    <dbReference type="NCBI Taxonomy" id="1399860"/>
    <lineage>
        <taxon>Eukaryota</taxon>
        <taxon>Fungi</taxon>
        <taxon>Dikarya</taxon>
        <taxon>Ascomycota</taxon>
        <taxon>Pezizomycotina</taxon>
        <taxon>Sordariomycetes</taxon>
        <taxon>Hypocreomycetidae</taxon>
        <taxon>Hypocreales</taxon>
        <taxon>Ophiocordycipitaceae</taxon>
        <taxon>Ophiocordyceps</taxon>
    </lineage>
</organism>
<comment type="caution">
    <text evidence="1">The sequence shown here is derived from an EMBL/GenBank/DDBJ whole genome shotgun (WGS) entry which is preliminary data.</text>
</comment>
<dbReference type="Proteomes" id="UP000224854">
    <property type="component" value="Unassembled WGS sequence"/>
</dbReference>
<dbReference type="Gene3D" id="1.20.58.1180">
    <property type="match status" value="1"/>
</dbReference>
<dbReference type="CDD" id="cd00866">
    <property type="entry name" value="PEBP_euk"/>
    <property type="match status" value="1"/>
</dbReference>
<protein>
    <recommendedName>
        <fullName evidence="3">Phosphatidylethanolamine-binding protein</fullName>
    </recommendedName>
</protein>
<keyword evidence="2" id="KW-1185">Reference proteome</keyword>
<evidence type="ECO:0000313" key="2">
    <source>
        <dbReference type="Proteomes" id="UP000224854"/>
    </source>
</evidence>
<dbReference type="PANTHER" id="PTHR11362">
    <property type="entry name" value="PHOSPHATIDYLETHANOLAMINE-BINDING PROTEIN"/>
    <property type="match status" value="1"/>
</dbReference>
<name>A0A2C5ZA25_9HYPO</name>
<dbReference type="PANTHER" id="PTHR11362:SF82">
    <property type="entry name" value="PHOSPHATIDYLETHANOLAMINE-BINDING PROTEIN 4"/>
    <property type="match status" value="1"/>
</dbReference>
<dbReference type="EMBL" id="NJEU01000307">
    <property type="protein sequence ID" value="PHH76630.1"/>
    <property type="molecule type" value="Genomic_DNA"/>
</dbReference>
<accession>A0A2C5ZA25</accession>
<dbReference type="InterPro" id="IPR035810">
    <property type="entry name" value="PEBP_euk"/>
</dbReference>
<reference evidence="1 2" key="1">
    <citation type="submission" date="2017-06" db="EMBL/GenBank/DDBJ databases">
        <title>Ant-infecting Ophiocordyceps genomes reveal a high diversity of potential behavioral manipulation genes and a possible major role for enterotoxins.</title>
        <authorList>
            <person name="De Bekker C."/>
            <person name="Evans H.C."/>
            <person name="Brachmann A."/>
            <person name="Hughes D.P."/>
        </authorList>
    </citation>
    <scope>NUCLEOTIDE SEQUENCE [LARGE SCALE GENOMIC DNA]</scope>
    <source>
        <strain evidence="1 2">1348a</strain>
    </source>
</reference>
<dbReference type="Pfam" id="PF01161">
    <property type="entry name" value="PBP"/>
    <property type="match status" value="1"/>
</dbReference>
<evidence type="ECO:0008006" key="3">
    <source>
        <dbReference type="Google" id="ProtNLM"/>
    </source>
</evidence>